<evidence type="ECO:0008006" key="6">
    <source>
        <dbReference type="Google" id="ProtNLM"/>
    </source>
</evidence>
<feature type="compositionally biased region" description="Polar residues" evidence="1">
    <location>
        <begin position="183"/>
        <end position="195"/>
    </location>
</feature>
<feature type="compositionally biased region" description="Basic residues" evidence="1">
    <location>
        <begin position="838"/>
        <end position="850"/>
    </location>
</feature>
<dbReference type="AlphaFoldDB" id="W7M6C0"/>
<feature type="compositionally biased region" description="Low complexity" evidence="1">
    <location>
        <begin position="206"/>
        <end position="237"/>
    </location>
</feature>
<evidence type="ECO:0000256" key="3">
    <source>
        <dbReference type="SAM" id="SignalP"/>
    </source>
</evidence>
<feature type="compositionally biased region" description="Polar residues" evidence="1">
    <location>
        <begin position="484"/>
        <end position="493"/>
    </location>
</feature>
<evidence type="ECO:0000256" key="2">
    <source>
        <dbReference type="SAM" id="Phobius"/>
    </source>
</evidence>
<dbReference type="VEuPathDB" id="FungiDB:FVEG_15133"/>
<dbReference type="EMBL" id="CM000582">
    <property type="protein sequence ID" value="EWG40417.1"/>
    <property type="molecule type" value="Genomic_DNA"/>
</dbReference>
<keyword evidence="5" id="KW-1185">Reference proteome</keyword>
<feature type="compositionally biased region" description="Basic and acidic residues" evidence="1">
    <location>
        <begin position="247"/>
        <end position="258"/>
    </location>
</feature>
<gene>
    <name evidence="4" type="ORF">FVEG_15133</name>
</gene>
<reference evidence="4 5" key="1">
    <citation type="journal article" date="2010" name="Nature">
        <title>Comparative genomics reveals mobile pathogenicity chromosomes in Fusarium.</title>
        <authorList>
            <person name="Ma L.J."/>
            <person name="van der Does H.C."/>
            <person name="Borkovich K.A."/>
            <person name="Coleman J.J."/>
            <person name="Daboussi M.J."/>
            <person name="Di Pietro A."/>
            <person name="Dufresne M."/>
            <person name="Freitag M."/>
            <person name="Grabherr M."/>
            <person name="Henrissat B."/>
            <person name="Houterman P.M."/>
            <person name="Kang S."/>
            <person name="Shim W.B."/>
            <person name="Woloshuk C."/>
            <person name="Xie X."/>
            <person name="Xu J.R."/>
            <person name="Antoniw J."/>
            <person name="Baker S.E."/>
            <person name="Bluhm B.H."/>
            <person name="Breakspear A."/>
            <person name="Brown D.W."/>
            <person name="Butchko R.A."/>
            <person name="Chapman S."/>
            <person name="Coulson R."/>
            <person name="Coutinho P.M."/>
            <person name="Danchin E.G."/>
            <person name="Diener A."/>
            <person name="Gale L.R."/>
            <person name="Gardiner D.M."/>
            <person name="Goff S."/>
            <person name="Hammond-Kosack K.E."/>
            <person name="Hilburn K."/>
            <person name="Hua-Van A."/>
            <person name="Jonkers W."/>
            <person name="Kazan K."/>
            <person name="Kodira C.D."/>
            <person name="Koehrsen M."/>
            <person name="Kumar L."/>
            <person name="Lee Y.H."/>
            <person name="Li L."/>
            <person name="Manners J.M."/>
            <person name="Miranda-Saavedra D."/>
            <person name="Mukherjee M."/>
            <person name="Park G."/>
            <person name="Park J."/>
            <person name="Park S.Y."/>
            <person name="Proctor R.H."/>
            <person name="Regev A."/>
            <person name="Ruiz-Roldan M.C."/>
            <person name="Sain D."/>
            <person name="Sakthikumar S."/>
            <person name="Sykes S."/>
            <person name="Schwartz D.C."/>
            <person name="Turgeon B.G."/>
            <person name="Wapinski I."/>
            <person name="Yoder O."/>
            <person name="Young S."/>
            <person name="Zeng Q."/>
            <person name="Zhou S."/>
            <person name="Galagan J."/>
            <person name="Cuomo C.A."/>
            <person name="Kistler H.C."/>
            <person name="Rep M."/>
        </authorList>
    </citation>
    <scope>NUCLEOTIDE SEQUENCE [LARGE SCALE GENOMIC DNA]</scope>
    <source>
        <strain evidence="5">M3125 / FGSC 7600</strain>
    </source>
</reference>
<dbReference type="OrthoDB" id="3946741at2759"/>
<evidence type="ECO:0000313" key="5">
    <source>
        <dbReference type="Proteomes" id="UP000009096"/>
    </source>
</evidence>
<accession>W7M6C0</accession>
<feature type="compositionally biased region" description="Low complexity" evidence="1">
    <location>
        <begin position="871"/>
        <end position="898"/>
    </location>
</feature>
<feature type="compositionally biased region" description="Polar residues" evidence="1">
    <location>
        <begin position="900"/>
        <end position="937"/>
    </location>
</feature>
<feature type="region of interest" description="Disordered" evidence="1">
    <location>
        <begin position="976"/>
        <end position="1018"/>
    </location>
</feature>
<evidence type="ECO:0000313" key="4">
    <source>
        <dbReference type="EMBL" id="EWG40417.1"/>
    </source>
</evidence>
<dbReference type="KEGG" id="fvr:FVEG_15133"/>
<feature type="chain" id="PRO_5004896087" description="Extracellular membrane protein CFEM domain-containing protein" evidence="3">
    <location>
        <begin position="28"/>
        <end position="1018"/>
    </location>
</feature>
<feature type="compositionally biased region" description="Polar residues" evidence="1">
    <location>
        <begin position="720"/>
        <end position="754"/>
    </location>
</feature>
<feature type="compositionally biased region" description="Polar residues" evidence="1">
    <location>
        <begin position="639"/>
        <end position="657"/>
    </location>
</feature>
<dbReference type="Proteomes" id="UP000009096">
    <property type="component" value="Chromosome 5"/>
</dbReference>
<feature type="region of interest" description="Disordered" evidence="1">
    <location>
        <begin position="145"/>
        <end position="258"/>
    </location>
</feature>
<feature type="compositionally biased region" description="Low complexity" evidence="1">
    <location>
        <begin position="563"/>
        <end position="576"/>
    </location>
</feature>
<feature type="compositionally biased region" description="Polar residues" evidence="1">
    <location>
        <begin position="944"/>
        <end position="955"/>
    </location>
</feature>
<feature type="region of interest" description="Disordered" evidence="1">
    <location>
        <begin position="353"/>
        <end position="497"/>
    </location>
</feature>
<feature type="region of interest" description="Disordered" evidence="1">
    <location>
        <begin position="527"/>
        <end position="955"/>
    </location>
</feature>
<keyword evidence="3" id="KW-0732">Signal</keyword>
<sequence>MFRCRMASWPFSFVPAWLIFCVTVVLATNISNEFSSFIPSCAGECFASFLNVNYAQDVCTGKPLLDCLCSRRGASGFTLGEGAMQCISAERSIGYCSKVEASDRVIENAYDICNGRPGAVHPTYLTITATLVLAPTGGVVTFPSVTTKTTSRPDTSTTARTLPTTLVIDTSSPPVIPRPSTKPAGSTTRSTAREYSTTDSSDDSDIISITEPPFTKPTTFETYTYTSTSSSESETTTDVQGGAGGASKDKDSDDPDKLSTEQVAGISVGVLAAVGVAVGAIVLARYYRRRKYPQIKTGFLPMRDTWGYKPDRSDNGGHNSWMVHQLRPDLDPTNHPPPPPTSNLRSVKPEAIGVALSPPPLSRNTAVPTSPLRRLSKLLPAKPTLPDLSAGDTNEKPLPILHAEQADDRRQDAGHSSRDESSSIIPPPPPPATLAAAAWAGRSKPTPPAPLKLQIPQAGKPAGPAVRMSNRESNVTEFEEDRTSISPNANTQVWRPPTTPLSATTYYVADQYGNWVLGNPKRASVIARGSQESKVSQEGAPRSPHNGNAPLSSAERSCTRSLAPPAEIIPGGAPSRPGGPRPQYPSPFFSSQSHPRRSTSNRRSMTRPLTRPREDSSSSSATIITTSTESSSSIPSVAPEQQVSLSPVVESPQSVRARQQQPQIPPRDPRRASQMGNPGVSVNPRAAPPTRQVVYSPPGQPSPTLGLMQPPSAYYAALQSKAQLNAQPQQKPQSAVQSMQPADNTGAQAASSTMRIVEPSPEPDETTEPASVKDDQIRASPFYFDPPYPQPLQSRQTSQHRRSASGPQPQQYQPYRRPPLFQPSPRQQQAAWQPVQRLHSHNHQQQRHNHQQQQQQNPWQPTQRMPPTYPPFQQQQPLQPYQRTFPHQQPYQQPHMYPSFQPQPNQQHYPRNTGGYQSFQPYPAGQQAQIHPSQYQSYRPPHSMNPSLAHSDSQDSLLAKRVGLDRAAGMAIGTDKTGASKWNRDTQNKTPPNLPMSLRWQPTLTPTRRGDDLVLNVQ</sequence>
<dbReference type="GeneID" id="30072009"/>
<keyword evidence="2" id="KW-0812">Transmembrane</keyword>
<dbReference type="RefSeq" id="XP_018746608.1">
    <property type="nucleotide sequence ID" value="XM_018904241.1"/>
</dbReference>
<feature type="compositionally biased region" description="Low complexity" evidence="1">
    <location>
        <begin position="617"/>
        <end position="636"/>
    </location>
</feature>
<feature type="transmembrane region" description="Helical" evidence="2">
    <location>
        <begin position="263"/>
        <end position="287"/>
    </location>
</feature>
<organism evidence="4 5">
    <name type="scientific">Gibberella moniliformis (strain M3125 / FGSC 7600)</name>
    <name type="common">Maize ear and stalk rot fungus</name>
    <name type="synonym">Fusarium verticillioides</name>
    <dbReference type="NCBI Taxonomy" id="334819"/>
    <lineage>
        <taxon>Eukaryota</taxon>
        <taxon>Fungi</taxon>
        <taxon>Dikarya</taxon>
        <taxon>Ascomycota</taxon>
        <taxon>Pezizomycotina</taxon>
        <taxon>Sordariomycetes</taxon>
        <taxon>Hypocreomycetidae</taxon>
        <taxon>Hypocreales</taxon>
        <taxon>Nectriaceae</taxon>
        <taxon>Fusarium</taxon>
        <taxon>Fusarium fujikuroi species complex</taxon>
    </lineage>
</organism>
<protein>
    <recommendedName>
        <fullName evidence="6">Extracellular membrane protein CFEM domain-containing protein</fullName>
    </recommendedName>
</protein>
<keyword evidence="2" id="KW-0472">Membrane</keyword>
<feature type="region of interest" description="Disordered" evidence="1">
    <location>
        <begin position="327"/>
        <end position="346"/>
    </location>
</feature>
<feature type="compositionally biased region" description="Low complexity" evidence="1">
    <location>
        <begin position="851"/>
        <end position="863"/>
    </location>
</feature>
<dbReference type="EMBL" id="DS022244">
    <property type="protein sequence ID" value="EWG40417.1"/>
    <property type="molecule type" value="Genomic_DNA"/>
</dbReference>
<name>W7M6C0_GIBM7</name>
<feature type="signal peptide" evidence="3">
    <location>
        <begin position="1"/>
        <end position="27"/>
    </location>
</feature>
<feature type="compositionally biased region" description="Low complexity" evidence="1">
    <location>
        <begin position="146"/>
        <end position="165"/>
    </location>
</feature>
<evidence type="ECO:0000256" key="1">
    <source>
        <dbReference type="SAM" id="MobiDB-lite"/>
    </source>
</evidence>
<proteinExistence type="predicted"/>
<keyword evidence="2" id="KW-1133">Transmembrane helix</keyword>
<feature type="compositionally biased region" description="Polar residues" evidence="1">
    <location>
        <begin position="545"/>
        <end position="560"/>
    </location>
</feature>
<feature type="compositionally biased region" description="Basic and acidic residues" evidence="1">
    <location>
        <begin position="404"/>
        <end position="421"/>
    </location>
</feature>